<dbReference type="Pfam" id="PF13920">
    <property type="entry name" value="zf-C3HC4_3"/>
    <property type="match status" value="1"/>
</dbReference>
<dbReference type="AlphaFoldDB" id="A0AA36GIH7"/>
<organism evidence="6 7">
    <name type="scientific">Cylicocyclus nassatus</name>
    <name type="common">Nematode worm</name>
    <dbReference type="NCBI Taxonomy" id="53992"/>
    <lineage>
        <taxon>Eukaryota</taxon>
        <taxon>Metazoa</taxon>
        <taxon>Ecdysozoa</taxon>
        <taxon>Nematoda</taxon>
        <taxon>Chromadorea</taxon>
        <taxon>Rhabditida</taxon>
        <taxon>Rhabditina</taxon>
        <taxon>Rhabditomorpha</taxon>
        <taxon>Strongyloidea</taxon>
        <taxon>Strongylidae</taxon>
        <taxon>Cylicocyclus</taxon>
    </lineage>
</organism>
<keyword evidence="2" id="KW-0862">Zinc</keyword>
<proteinExistence type="predicted"/>
<dbReference type="GO" id="GO:0061630">
    <property type="term" value="F:ubiquitin protein ligase activity"/>
    <property type="evidence" value="ECO:0007669"/>
    <property type="project" value="TreeGrafter"/>
</dbReference>
<dbReference type="GO" id="GO:0008270">
    <property type="term" value="F:zinc ion binding"/>
    <property type="evidence" value="ECO:0007669"/>
    <property type="project" value="UniProtKB-KW"/>
</dbReference>
<dbReference type="EMBL" id="CATQJL010000001">
    <property type="protein sequence ID" value="CAJ0589926.1"/>
    <property type="molecule type" value="Genomic_DNA"/>
</dbReference>
<comment type="caution">
    <text evidence="6">The sequence shown here is derived from an EMBL/GenBank/DDBJ whole genome shotgun (WGS) entry which is preliminary data.</text>
</comment>
<reference evidence="6" key="1">
    <citation type="submission" date="2023-07" db="EMBL/GenBank/DDBJ databases">
        <authorList>
            <consortium name="CYATHOMIX"/>
        </authorList>
    </citation>
    <scope>NUCLEOTIDE SEQUENCE</scope>
    <source>
        <strain evidence="6">N/A</strain>
    </source>
</reference>
<evidence type="ECO:0000259" key="5">
    <source>
        <dbReference type="PROSITE" id="PS50089"/>
    </source>
</evidence>
<sequence>MATTQNLSQLLEDLIQNAPTVLAVPITLIVSLFKIVTVLISIVTFPLRIAEVFARNFPILAGLMLGFFSLCAYIIKKITRQSVVSYFLYTVVPYCLSIVYTVFGVFFPQVHAITKLMQVLLHPIRFVLGIAEKVDDRARPIREVVEVLAPGTSRRADNFIRQRGTSPTRMSLSEKANNERIQCCICFYREKTVLLRPCNHICLCDTCLQAVMLDSQPHCPICRTPIESHIDVYL</sequence>
<keyword evidence="4" id="KW-0472">Membrane</keyword>
<feature type="transmembrane region" description="Helical" evidence="4">
    <location>
        <begin position="20"/>
        <end position="45"/>
    </location>
</feature>
<keyword evidence="1 3" id="KW-0863">Zinc-finger</keyword>
<evidence type="ECO:0000256" key="3">
    <source>
        <dbReference type="PROSITE-ProRule" id="PRU00175"/>
    </source>
</evidence>
<dbReference type="SUPFAM" id="SSF57850">
    <property type="entry name" value="RING/U-box"/>
    <property type="match status" value="1"/>
</dbReference>
<evidence type="ECO:0000313" key="7">
    <source>
        <dbReference type="Proteomes" id="UP001176961"/>
    </source>
</evidence>
<evidence type="ECO:0000256" key="4">
    <source>
        <dbReference type="SAM" id="Phobius"/>
    </source>
</evidence>
<keyword evidence="7" id="KW-1185">Reference proteome</keyword>
<feature type="transmembrane region" description="Helical" evidence="4">
    <location>
        <begin position="87"/>
        <end position="107"/>
    </location>
</feature>
<dbReference type="Gene3D" id="3.30.40.10">
    <property type="entry name" value="Zinc/RING finger domain, C3HC4 (zinc finger)"/>
    <property type="match status" value="1"/>
</dbReference>
<dbReference type="PANTHER" id="PTHR22696">
    <property type="entry name" value="E3 UBIQUITIN-PROTEIN LIGASE RNF26"/>
    <property type="match status" value="1"/>
</dbReference>
<feature type="domain" description="RING-type" evidence="5">
    <location>
        <begin position="183"/>
        <end position="223"/>
    </location>
</feature>
<name>A0AA36GIH7_CYLNA</name>
<dbReference type="PROSITE" id="PS50089">
    <property type="entry name" value="ZF_RING_2"/>
    <property type="match status" value="1"/>
</dbReference>
<keyword evidence="4" id="KW-0812">Transmembrane</keyword>
<keyword evidence="4" id="KW-1133">Transmembrane helix</keyword>
<dbReference type="PANTHER" id="PTHR22696:SF1">
    <property type="entry name" value="E3 UBIQUITIN-PROTEIN LIGASE RNF26"/>
    <property type="match status" value="1"/>
</dbReference>
<dbReference type="GO" id="GO:0006511">
    <property type="term" value="P:ubiquitin-dependent protein catabolic process"/>
    <property type="evidence" value="ECO:0007669"/>
    <property type="project" value="TreeGrafter"/>
</dbReference>
<accession>A0AA36GIH7</accession>
<evidence type="ECO:0000256" key="2">
    <source>
        <dbReference type="ARBA" id="ARBA00022833"/>
    </source>
</evidence>
<evidence type="ECO:0000256" key="1">
    <source>
        <dbReference type="ARBA" id="ARBA00022771"/>
    </source>
</evidence>
<feature type="transmembrane region" description="Helical" evidence="4">
    <location>
        <begin position="57"/>
        <end position="75"/>
    </location>
</feature>
<gene>
    <name evidence="6" type="ORF">CYNAS_LOCUS1909</name>
</gene>
<keyword evidence="1 3" id="KW-0479">Metal-binding</keyword>
<dbReference type="Proteomes" id="UP001176961">
    <property type="component" value="Unassembled WGS sequence"/>
</dbReference>
<evidence type="ECO:0000313" key="6">
    <source>
        <dbReference type="EMBL" id="CAJ0589926.1"/>
    </source>
</evidence>
<dbReference type="GO" id="GO:0016567">
    <property type="term" value="P:protein ubiquitination"/>
    <property type="evidence" value="ECO:0007669"/>
    <property type="project" value="TreeGrafter"/>
</dbReference>
<protein>
    <recommendedName>
        <fullName evidence="5">RING-type domain-containing protein</fullName>
    </recommendedName>
</protein>
<dbReference type="InterPro" id="IPR001841">
    <property type="entry name" value="Znf_RING"/>
</dbReference>
<dbReference type="InterPro" id="IPR013083">
    <property type="entry name" value="Znf_RING/FYVE/PHD"/>
</dbReference>